<protein>
    <submittedName>
        <fullName evidence="1">Uncharacterized protein</fullName>
    </submittedName>
</protein>
<name>A0AAE3RB84_9BACT</name>
<proteinExistence type="predicted"/>
<dbReference type="RefSeq" id="WP_314516699.1">
    <property type="nucleotide sequence ID" value="NZ_JASJOU010000014.1"/>
</dbReference>
<dbReference type="AlphaFoldDB" id="A0AAE3RB84"/>
<dbReference type="Proteomes" id="UP001232063">
    <property type="component" value="Unassembled WGS sequence"/>
</dbReference>
<sequence length="259" mass="28698">MKQLVVKVLVLVFVVSSVYAQKVEYKDGIIKIDGKDLAKVNRIKDKENMGLTSTYEVFSIGGEKLAIATVATEYEDNANDNSTYYYRITFLTTGQLGIFALSKLGAEKSFAKLIGNSGIIVNDQLDSKMVTEFIAKKGRSPKVAVDYTLVSRDRFSPISFKEDKTIEQGFKIIGAFKDVTTRSDLDTYEISLPTGVVVAKVSFTGGNNAKNCQITTLKDNNQQLVDIGIKDTVNVLLGVDRNVEALKRIVNWLVTHEYL</sequence>
<dbReference type="EMBL" id="JASJOU010000014">
    <property type="protein sequence ID" value="MDJ1504970.1"/>
    <property type="molecule type" value="Genomic_DNA"/>
</dbReference>
<gene>
    <name evidence="1" type="ORF">QNI22_30180</name>
</gene>
<accession>A0AAE3RB84</accession>
<evidence type="ECO:0000313" key="1">
    <source>
        <dbReference type="EMBL" id="MDJ1504970.1"/>
    </source>
</evidence>
<organism evidence="1 2">
    <name type="scientific">Xanthocytophaga agilis</name>
    <dbReference type="NCBI Taxonomy" id="3048010"/>
    <lineage>
        <taxon>Bacteria</taxon>
        <taxon>Pseudomonadati</taxon>
        <taxon>Bacteroidota</taxon>
        <taxon>Cytophagia</taxon>
        <taxon>Cytophagales</taxon>
        <taxon>Rhodocytophagaceae</taxon>
        <taxon>Xanthocytophaga</taxon>
    </lineage>
</organism>
<evidence type="ECO:0000313" key="2">
    <source>
        <dbReference type="Proteomes" id="UP001232063"/>
    </source>
</evidence>
<reference evidence="1" key="1">
    <citation type="submission" date="2023-05" db="EMBL/GenBank/DDBJ databases">
        <authorList>
            <person name="Zhang X."/>
        </authorList>
    </citation>
    <scope>NUCLEOTIDE SEQUENCE</scope>
    <source>
        <strain evidence="1">BD1B2-1</strain>
    </source>
</reference>
<comment type="caution">
    <text evidence="1">The sequence shown here is derived from an EMBL/GenBank/DDBJ whole genome shotgun (WGS) entry which is preliminary data.</text>
</comment>
<keyword evidence="2" id="KW-1185">Reference proteome</keyword>